<sequence>MDARDLYTSEHAEGARVLVHALQGSMDAGHAGALLAQHLLTTLPATRVATFDVDELLDYRSRRPAMTFEATTWTSYDDPVLAVDLVRTPTGEGVLLLHGPEPDLRWERFTTAVRTLVEDLGVETTVGVHGIPMGVPHTRPTTVTAHATRPELLEGRPSFVGTIQVPGSASSLLELRLGEAGHDAMGFAANVPHYLAQAEYPQAAAELVRQINSSTGLDLPVGELEASASSTREEIDRQVAESDEIGAVVHALEQQYDAFSRGLAAEDARTLLAQDRLPSADELGAEFEAFLAEHAPGEPDAGGDADGTQDDGPAS</sequence>
<dbReference type="EMBL" id="CP001618">
    <property type="protein sequence ID" value="ACQ80677.1"/>
    <property type="molecule type" value="Genomic_DNA"/>
</dbReference>
<dbReference type="Gene3D" id="1.10.287.100">
    <property type="match status" value="1"/>
</dbReference>
<dbReference type="SUPFAM" id="SSF159659">
    <property type="entry name" value="Cgl1923-like"/>
    <property type="match status" value="1"/>
</dbReference>
<dbReference type="Gene3D" id="3.40.50.10900">
    <property type="entry name" value="PAC-like subunit"/>
    <property type="match status" value="1"/>
</dbReference>
<protein>
    <recommendedName>
        <fullName evidence="4">PAC2 family protein</fullName>
    </recommendedName>
</protein>
<reference evidence="2 3" key="1">
    <citation type="journal article" date="2009" name="Stand. Genomic Sci.">
        <title>Complete genome sequence of Beutenbergia cavernae type strain (HKI 0122).</title>
        <authorList>
            <person name="Land M."/>
            <person name="Pukall R."/>
            <person name="Abt B."/>
            <person name="Goker M."/>
            <person name="Rohde M."/>
            <person name="Glavina Del Rio T."/>
            <person name="Tice H."/>
            <person name="Copeland A."/>
            <person name="Cheng J.F."/>
            <person name="Lucas S."/>
            <person name="Chen F."/>
            <person name="Nolan M."/>
            <person name="Bruce D."/>
            <person name="Goodwin L."/>
            <person name="Pitluck S."/>
            <person name="Ivanova N."/>
            <person name="Mavromatis K."/>
            <person name="Ovchinnikova G."/>
            <person name="Pati A."/>
            <person name="Chen A."/>
            <person name="Palaniappan K."/>
            <person name="Hauser L."/>
            <person name="Chang Y.J."/>
            <person name="Jefferies C.C."/>
            <person name="Saunders E."/>
            <person name="Brettin T."/>
            <person name="Detter J.C."/>
            <person name="Han C."/>
            <person name="Chain P."/>
            <person name="Bristow J."/>
            <person name="Eisen J.A."/>
            <person name="Markowitz V."/>
            <person name="Hugenholtz P."/>
            <person name="Kyrpides N.C."/>
            <person name="Klenk H.P."/>
            <person name="Lapidus A."/>
        </authorList>
    </citation>
    <scope>NUCLEOTIDE SEQUENCE [LARGE SCALE GENOMIC DNA]</scope>
    <source>
        <strain evidence="3">ATCC BAA-8 / DSM 12333 / NBRC 16432</strain>
    </source>
</reference>
<accession>C5BW76</accession>
<dbReference type="KEGG" id="bcv:Bcav_2427"/>
<name>C5BW76_BEUC1</name>
<dbReference type="eggNOG" id="COG2047">
    <property type="taxonomic scope" value="Bacteria"/>
</dbReference>
<dbReference type="HOGENOM" id="CLU_055821_0_0_11"/>
<dbReference type="Proteomes" id="UP000007962">
    <property type="component" value="Chromosome"/>
</dbReference>
<dbReference type="InterPro" id="IPR038389">
    <property type="entry name" value="PSMG2_sf"/>
</dbReference>
<dbReference type="InterPro" id="IPR019151">
    <property type="entry name" value="Proteasome_assmbl_chaperone_2"/>
</dbReference>
<organism evidence="2 3">
    <name type="scientific">Beutenbergia cavernae (strain ATCC BAA-8 / DSM 12333 / CCUG 43141 / JCM 11478 / NBRC 16432 / NCIMB 13614 / HKI 0122)</name>
    <dbReference type="NCBI Taxonomy" id="471853"/>
    <lineage>
        <taxon>Bacteria</taxon>
        <taxon>Bacillati</taxon>
        <taxon>Actinomycetota</taxon>
        <taxon>Actinomycetes</taxon>
        <taxon>Micrococcales</taxon>
        <taxon>Beutenbergiaceae</taxon>
        <taxon>Beutenbergia</taxon>
    </lineage>
</organism>
<proteinExistence type="predicted"/>
<dbReference type="Pfam" id="PF09754">
    <property type="entry name" value="PAC2"/>
    <property type="match status" value="1"/>
</dbReference>
<dbReference type="RefSeq" id="WP_015882917.1">
    <property type="nucleotide sequence ID" value="NC_012669.1"/>
</dbReference>
<evidence type="ECO:0000313" key="2">
    <source>
        <dbReference type="EMBL" id="ACQ80677.1"/>
    </source>
</evidence>
<gene>
    <name evidence="2" type="ordered locus">Bcav_2427</name>
</gene>
<evidence type="ECO:0000313" key="3">
    <source>
        <dbReference type="Proteomes" id="UP000007962"/>
    </source>
</evidence>
<evidence type="ECO:0000256" key="1">
    <source>
        <dbReference type="SAM" id="MobiDB-lite"/>
    </source>
</evidence>
<dbReference type="PIRSF" id="PIRSF028754">
    <property type="entry name" value="UCP028754"/>
    <property type="match status" value="1"/>
</dbReference>
<dbReference type="AlphaFoldDB" id="C5BW76"/>
<dbReference type="STRING" id="471853.Bcav_2427"/>
<feature type="region of interest" description="Disordered" evidence="1">
    <location>
        <begin position="289"/>
        <end position="315"/>
    </location>
</feature>
<evidence type="ECO:0008006" key="4">
    <source>
        <dbReference type="Google" id="ProtNLM"/>
    </source>
</evidence>
<keyword evidence="3" id="KW-1185">Reference proteome</keyword>
<dbReference type="InterPro" id="IPR008492">
    <property type="entry name" value="Rv2714-like"/>
</dbReference>